<reference evidence="2" key="1">
    <citation type="submission" date="2017-10" db="EMBL/GenBank/DDBJ databases">
        <authorList>
            <person name="Regsiter A."/>
            <person name="William W."/>
        </authorList>
    </citation>
    <scope>NUCLEOTIDE SEQUENCE [LARGE SCALE GENOMIC DNA]</scope>
</reference>
<evidence type="ECO:0000313" key="2">
    <source>
        <dbReference type="Proteomes" id="UP000233769"/>
    </source>
</evidence>
<proteinExistence type="predicted"/>
<protein>
    <submittedName>
        <fullName evidence="1">Uncharacterized protein</fullName>
    </submittedName>
</protein>
<dbReference type="Proteomes" id="UP000233769">
    <property type="component" value="Chromosome tk0001"/>
</dbReference>
<evidence type="ECO:0000313" key="1">
    <source>
        <dbReference type="EMBL" id="SOR28741.1"/>
    </source>
</evidence>
<accession>A0A2N9AN10</accession>
<sequence length="143" mass="15257">MWLQEGCPVEALVALREALLDPAVFPDIGPAKELVLDDDRVAGFRFSRAEGEFVAIRQEKLSAVLGKTTAPAVLITALEEAGVIEGGHGARRGKQLHVRLISRANGCIVTKPRCLVMKADALAAFVEAAGRGRRSDEDAIVLA</sequence>
<gene>
    <name evidence="1" type="ORF">TK0001_2139</name>
</gene>
<organism evidence="1 2">
    <name type="scientific">Methylorubrum extorquens</name>
    <name type="common">Methylobacterium dichloromethanicum</name>
    <name type="synonym">Methylobacterium extorquens</name>
    <dbReference type="NCBI Taxonomy" id="408"/>
    <lineage>
        <taxon>Bacteria</taxon>
        <taxon>Pseudomonadati</taxon>
        <taxon>Pseudomonadota</taxon>
        <taxon>Alphaproteobacteria</taxon>
        <taxon>Hyphomicrobiales</taxon>
        <taxon>Methylobacteriaceae</taxon>
        <taxon>Methylorubrum</taxon>
    </lineage>
</organism>
<dbReference type="AlphaFoldDB" id="A0A2N9AN10"/>
<name>A0A2N9AN10_METEX</name>
<dbReference type="EMBL" id="LT962688">
    <property type="protein sequence ID" value="SOR28741.1"/>
    <property type="molecule type" value="Genomic_DNA"/>
</dbReference>